<feature type="non-terminal residue" evidence="1">
    <location>
        <position position="48"/>
    </location>
</feature>
<protein>
    <submittedName>
        <fullName evidence="1">4836_t:CDS:1</fullName>
    </submittedName>
</protein>
<feature type="non-terminal residue" evidence="1">
    <location>
        <position position="1"/>
    </location>
</feature>
<organism evidence="1 2">
    <name type="scientific">Racocetra fulgida</name>
    <dbReference type="NCBI Taxonomy" id="60492"/>
    <lineage>
        <taxon>Eukaryota</taxon>
        <taxon>Fungi</taxon>
        <taxon>Fungi incertae sedis</taxon>
        <taxon>Mucoromycota</taxon>
        <taxon>Glomeromycotina</taxon>
        <taxon>Glomeromycetes</taxon>
        <taxon>Diversisporales</taxon>
        <taxon>Gigasporaceae</taxon>
        <taxon>Racocetra</taxon>
    </lineage>
</organism>
<evidence type="ECO:0000313" key="1">
    <source>
        <dbReference type="EMBL" id="CAG8769273.1"/>
    </source>
</evidence>
<dbReference type="EMBL" id="CAJVPZ010045415">
    <property type="protein sequence ID" value="CAG8769273.1"/>
    <property type="molecule type" value="Genomic_DNA"/>
</dbReference>
<comment type="caution">
    <text evidence="1">The sequence shown here is derived from an EMBL/GenBank/DDBJ whole genome shotgun (WGS) entry which is preliminary data.</text>
</comment>
<reference evidence="1" key="1">
    <citation type="submission" date="2021-06" db="EMBL/GenBank/DDBJ databases">
        <authorList>
            <person name="Kallberg Y."/>
            <person name="Tangrot J."/>
            <person name="Rosling A."/>
        </authorList>
    </citation>
    <scope>NUCLEOTIDE SEQUENCE</scope>
    <source>
        <strain evidence="1">IN212</strain>
    </source>
</reference>
<accession>A0A9N9J7V0</accession>
<dbReference type="AlphaFoldDB" id="A0A9N9J7V0"/>
<name>A0A9N9J7V0_9GLOM</name>
<sequence length="48" mass="5532">KTPEVVKITNDLFTKFEKNNIKVNCLVTDSASEFMAARLRLRTSYPNK</sequence>
<keyword evidence="2" id="KW-1185">Reference proteome</keyword>
<evidence type="ECO:0000313" key="2">
    <source>
        <dbReference type="Proteomes" id="UP000789396"/>
    </source>
</evidence>
<proteinExistence type="predicted"/>
<gene>
    <name evidence="1" type="ORF">RFULGI_LOCUS14936</name>
</gene>
<dbReference type="Proteomes" id="UP000789396">
    <property type="component" value="Unassembled WGS sequence"/>
</dbReference>